<evidence type="ECO:0000259" key="2">
    <source>
        <dbReference type="Pfam" id="PF07670"/>
    </source>
</evidence>
<evidence type="ECO:0000313" key="4">
    <source>
        <dbReference type="Proteomes" id="UP000245622"/>
    </source>
</evidence>
<dbReference type="KEGG" id="ril:CRIB_842"/>
<sequence>MINIIWMVLLVGGIIIGVFTGNTQAVTDALMSNADTAVELSMGLIGMMALWLGLMKIAEEAGLVKLIGNALKPVMKFLFPDVPKDHPAMGSMVMNIAANILGLGNAATPLGIKAMKELQDLNEEKDTASNAMCMFLAINTSSVTLVASSVIAYRLAAGSKNPAEIIGPTLVATIASTLAAIVAVKIFEKFSKNKKTKVVANDTLVTSKED</sequence>
<keyword evidence="1" id="KW-0812">Transmembrane</keyword>
<dbReference type="GeneID" id="82205023"/>
<dbReference type="EMBL" id="LN555523">
    <property type="protein sequence ID" value="CED93594.1"/>
    <property type="molecule type" value="Genomic_DNA"/>
</dbReference>
<dbReference type="Proteomes" id="UP000245622">
    <property type="component" value="Chromosome 1"/>
</dbReference>
<dbReference type="RefSeq" id="WP_180703296.1">
    <property type="nucleotide sequence ID" value="NZ_CAONDH010000039.1"/>
</dbReference>
<feature type="transmembrane region" description="Helical" evidence="1">
    <location>
        <begin position="41"/>
        <end position="58"/>
    </location>
</feature>
<dbReference type="InterPro" id="IPR011642">
    <property type="entry name" value="Gate_dom"/>
</dbReference>
<accession>A0A1V1I2E4</accession>
<feature type="domain" description="Nucleoside transporter/FeoB GTPase Gate" evidence="2">
    <location>
        <begin position="43"/>
        <end position="148"/>
    </location>
</feature>
<keyword evidence="1" id="KW-0472">Membrane</keyword>
<keyword evidence="1" id="KW-1133">Transmembrane helix</keyword>
<proteinExistence type="predicted"/>
<dbReference type="Pfam" id="PF07670">
    <property type="entry name" value="Gate"/>
    <property type="match status" value="1"/>
</dbReference>
<protein>
    <submittedName>
        <fullName evidence="3">Spore maturation protein A</fullName>
    </submittedName>
</protein>
<evidence type="ECO:0000313" key="3">
    <source>
        <dbReference type="EMBL" id="CED93594.1"/>
    </source>
</evidence>
<dbReference type="AlphaFoldDB" id="A0A1V1I2E4"/>
<name>A0A1V1I2E4_9FIRM</name>
<gene>
    <name evidence="3" type="ORF">CRIB_842</name>
</gene>
<reference evidence="3 4" key="1">
    <citation type="submission" date="2014-04" db="EMBL/GenBank/DDBJ databases">
        <authorList>
            <person name="Hornung B.V."/>
        </authorList>
    </citation>
    <scope>NUCLEOTIDE SEQUENCE [LARGE SCALE GENOMIC DNA]</scope>
    <source>
        <strain evidence="3 4">CRIB</strain>
    </source>
</reference>
<keyword evidence="4" id="KW-1185">Reference proteome</keyword>
<evidence type="ECO:0000256" key="1">
    <source>
        <dbReference type="SAM" id="Phobius"/>
    </source>
</evidence>
<organism evidence="3 4">
    <name type="scientific">Romboutsia ilealis</name>
    <dbReference type="NCBI Taxonomy" id="1115758"/>
    <lineage>
        <taxon>Bacteria</taxon>
        <taxon>Bacillati</taxon>
        <taxon>Bacillota</taxon>
        <taxon>Clostridia</taxon>
        <taxon>Peptostreptococcales</taxon>
        <taxon>Peptostreptococcaceae</taxon>
        <taxon>Romboutsia</taxon>
    </lineage>
</organism>
<feature type="transmembrane region" description="Helical" evidence="1">
    <location>
        <begin position="165"/>
        <end position="187"/>
    </location>
</feature>
<feature type="transmembrane region" description="Helical" evidence="1">
    <location>
        <begin position="131"/>
        <end position="153"/>
    </location>
</feature>